<evidence type="ECO:0000313" key="12">
    <source>
        <dbReference type="EMBL" id="HBH1543030.1"/>
    </source>
</evidence>
<dbReference type="GeneID" id="66354593"/>
<dbReference type="Gene3D" id="1.20.1730.10">
    <property type="entry name" value="Sodium/glucose cotransporter"/>
    <property type="match status" value="1"/>
</dbReference>
<dbReference type="InterPro" id="IPR001734">
    <property type="entry name" value="Na/solute_symporter"/>
</dbReference>
<feature type="transmembrane region" description="Helical" evidence="8">
    <location>
        <begin position="66"/>
        <end position="86"/>
    </location>
</feature>
<dbReference type="PATRIC" id="fig|1496.1373.peg.2752"/>
<keyword evidence="4 8" id="KW-0812">Transmembrane</keyword>
<dbReference type="GO" id="GO:0022857">
    <property type="term" value="F:transmembrane transporter activity"/>
    <property type="evidence" value="ECO:0007669"/>
    <property type="project" value="InterPro"/>
</dbReference>
<feature type="transmembrane region" description="Helical" evidence="8">
    <location>
        <begin position="407"/>
        <end position="427"/>
    </location>
</feature>
<dbReference type="AlphaFoldDB" id="A0A031WIY9"/>
<dbReference type="PROSITE" id="PS50283">
    <property type="entry name" value="NA_SOLUT_SYMP_3"/>
    <property type="match status" value="1"/>
</dbReference>
<dbReference type="GO" id="GO:0005886">
    <property type="term" value="C:plasma membrane"/>
    <property type="evidence" value="ECO:0007669"/>
    <property type="project" value="TreeGrafter"/>
</dbReference>
<dbReference type="Pfam" id="PF00474">
    <property type="entry name" value="SSF"/>
    <property type="match status" value="1"/>
</dbReference>
<accession>A0A031WIY9</accession>
<keyword evidence="3" id="KW-0813">Transport</keyword>
<keyword evidence="6 8" id="KW-0472">Membrane</keyword>
<evidence type="ECO:0000256" key="4">
    <source>
        <dbReference type="ARBA" id="ARBA00022692"/>
    </source>
</evidence>
<evidence type="ECO:0000256" key="7">
    <source>
        <dbReference type="RuleBase" id="RU362091"/>
    </source>
</evidence>
<dbReference type="InterPro" id="IPR050277">
    <property type="entry name" value="Sodium:Solute_Symporter"/>
</dbReference>
<evidence type="ECO:0000256" key="8">
    <source>
        <dbReference type="SAM" id="Phobius"/>
    </source>
</evidence>
<evidence type="ECO:0000256" key="3">
    <source>
        <dbReference type="ARBA" id="ARBA00022448"/>
    </source>
</evidence>
<evidence type="ECO:0000313" key="11">
    <source>
        <dbReference type="EMBL" id="CDT14758.1"/>
    </source>
</evidence>
<dbReference type="Proteomes" id="UP000372533">
    <property type="component" value="Unassembled WGS sequence"/>
</dbReference>
<dbReference type="Proteomes" id="UP000189137">
    <property type="component" value="Unassembled WGS sequence"/>
</dbReference>
<dbReference type="EMBL" id="LK932994">
    <property type="protein sequence ID" value="CDT14758.1"/>
    <property type="molecule type" value="Genomic_DNA"/>
</dbReference>
<dbReference type="EMBL" id="LK932505">
    <property type="protein sequence ID" value="CDS85870.1"/>
    <property type="molecule type" value="Genomic_DNA"/>
</dbReference>
<feature type="transmembrane region" description="Helical" evidence="8">
    <location>
        <begin position="433"/>
        <end position="451"/>
    </location>
</feature>
<dbReference type="RefSeq" id="WP_003433878.1">
    <property type="nucleotide sequence ID" value="NZ_AP031492.1"/>
</dbReference>
<dbReference type="EMBL" id="LK932402">
    <property type="protein sequence ID" value="CDS87507.1"/>
    <property type="molecule type" value="Genomic_DNA"/>
</dbReference>
<evidence type="ECO:0000313" key="9">
    <source>
        <dbReference type="EMBL" id="CDS85870.1"/>
    </source>
</evidence>
<evidence type="ECO:0000313" key="13">
    <source>
        <dbReference type="EMBL" id="SJR91022.1"/>
    </source>
</evidence>
<feature type="transmembrane region" description="Helical" evidence="8">
    <location>
        <begin position="301"/>
        <end position="329"/>
    </location>
</feature>
<proteinExistence type="inferred from homology"/>
<evidence type="ECO:0000256" key="6">
    <source>
        <dbReference type="ARBA" id="ARBA00023136"/>
    </source>
</evidence>
<reference evidence="10" key="1">
    <citation type="submission" date="2014-07" db="EMBL/GenBank/DDBJ databases">
        <authorList>
            <person name="Monot Marc"/>
        </authorList>
    </citation>
    <scope>NUCLEOTIDE SEQUENCE</scope>
    <source>
        <strain evidence="11">7032989</strain>
        <strain evidence="10">7032994</strain>
    </source>
</reference>
<feature type="transmembrane region" description="Helical" evidence="8">
    <location>
        <begin position="39"/>
        <end position="60"/>
    </location>
</feature>
<feature type="transmembrane region" description="Helical" evidence="8">
    <location>
        <begin position="350"/>
        <end position="372"/>
    </location>
</feature>
<dbReference type="EMBL" id="FUPS01000002">
    <property type="protein sequence ID" value="SJR91022.1"/>
    <property type="molecule type" value="Genomic_DNA"/>
</dbReference>
<evidence type="ECO:0000256" key="2">
    <source>
        <dbReference type="ARBA" id="ARBA00006434"/>
    </source>
</evidence>
<comment type="similarity">
    <text evidence="2 7">Belongs to the sodium:solute symporter (SSF) (TC 2.A.21) family.</text>
</comment>
<dbReference type="EMBL" id="CAAJVP010000003">
    <property type="protein sequence ID" value="VHX99163.1"/>
    <property type="molecule type" value="Genomic_DNA"/>
</dbReference>
<dbReference type="KEGG" id="pdf:CD630DERM_22020"/>
<evidence type="ECO:0000313" key="16">
    <source>
        <dbReference type="Proteomes" id="UP000189137"/>
    </source>
</evidence>
<name>A0A031WIY9_CLODI</name>
<dbReference type="EMBL" id="CAADAN010000001">
    <property type="protein sequence ID" value="VFD29502.1"/>
    <property type="molecule type" value="Genomic_DNA"/>
</dbReference>
<comment type="subcellular location">
    <subcellularLocation>
        <location evidence="1">Membrane</location>
        <topology evidence="1">Multi-pass membrane protein</topology>
    </subcellularLocation>
</comment>
<dbReference type="Proteomes" id="UP000878956">
    <property type="component" value="Unassembled WGS sequence"/>
</dbReference>
<evidence type="ECO:0000313" key="14">
    <source>
        <dbReference type="EMBL" id="VFD29502.1"/>
    </source>
</evidence>
<evidence type="ECO:0000313" key="10">
    <source>
        <dbReference type="EMBL" id="CDS87507.1"/>
    </source>
</evidence>
<feature type="transmembrane region" description="Helical" evidence="8">
    <location>
        <begin position="145"/>
        <end position="163"/>
    </location>
</feature>
<evidence type="ECO:0000313" key="17">
    <source>
        <dbReference type="Proteomes" id="UP000372533"/>
    </source>
</evidence>
<evidence type="ECO:0000313" key="15">
    <source>
        <dbReference type="EMBL" id="VHX99163.1"/>
    </source>
</evidence>
<reference evidence="13 16" key="2">
    <citation type="submission" date="2017-02" db="EMBL/GenBank/DDBJ databases">
        <authorList>
            <consortium name="Pathogen Informatics"/>
        </authorList>
    </citation>
    <scope>NUCLEOTIDE SEQUENCE [LARGE SCALE GENOMIC DNA]</scope>
    <source>
        <strain evidence="14">Clo34</strain>
        <strain evidence="18">clo34</strain>
        <strain evidence="17">tl291</strain>
        <strain evidence="15">Tl291</strain>
        <strain evidence="13 16">VRECD0157</strain>
    </source>
</reference>
<dbReference type="InterPro" id="IPR038377">
    <property type="entry name" value="Na/Glc_symporter_sf"/>
</dbReference>
<feature type="transmembrane region" description="Helical" evidence="8">
    <location>
        <begin position="170"/>
        <end position="193"/>
    </location>
</feature>
<dbReference type="CDD" id="cd10322">
    <property type="entry name" value="SLC5sbd"/>
    <property type="match status" value="1"/>
</dbReference>
<gene>
    <name evidence="13" type="primary">panF</name>
    <name evidence="11" type="ORF">BN1095_330185</name>
    <name evidence="9" type="ORF">BN1096_520523</name>
    <name evidence="10" type="ORF">BN1097_630093</name>
    <name evidence="12" type="ORF">KRM00_002535</name>
    <name evidence="15" type="ORF">SAMEA1402366_01013</name>
    <name evidence="14" type="ORF">SAMEA1402399_00547</name>
    <name evidence="13" type="ORF">SAMEA3375112_00570</name>
</gene>
<reference evidence="12" key="3">
    <citation type="journal article" date="2018" name="Genome Biol.">
        <title>SKESA: strategic k-mer extension for scrupulous assemblies.</title>
        <authorList>
            <person name="Souvorov A."/>
            <person name="Agarwala R."/>
            <person name="Lipman D.J."/>
        </authorList>
    </citation>
    <scope>NUCLEOTIDE SEQUENCE</scope>
    <source>
        <strain evidence="12">HN1000</strain>
    </source>
</reference>
<sequence length="454" mass="48770">MLLLIVTCAIYIWIGFYFSKKVKTASDFLIAGRNLPLPILAATIAATSFGGGCLVGGVQWGAERGLWVGMYSTIGAALACFINAFFAGKLRSLSCDITPADYIETRYGHSVFLRAYQSLVTPISILAIMGSQLISFGSVSTAFGIPYDIAVIIGVIVIIIYTYTSGMWGVAVSAFIQLAICIVFLPIVAYISLKLVGDNPLLMLQSMVKEPFFPGNKSISDFMYTVLPLVLGSIFSYESFLRYQCADNAKNAVKSSVIAGFILLFLAFPIGIIGAIGGSLFPNISSVQVLPQMISTTLPPLISVLFLAAILAAIMSTADSLMTSMSAIISRDIYNKLLHPNIEFNDLKNTLKYSQIASALTAIIGAIIALKFDSLLELLFWPAPLCTGVIFAPFVIGLCWKGATKKGAIYAVIVSVILALLNMIGILTVFDRILVPIIGGSITIFIVSKFSKKD</sequence>
<organism evidence="10">
    <name type="scientific">Clostridioides difficile</name>
    <name type="common">Peptoclostridium difficile</name>
    <dbReference type="NCBI Taxonomy" id="1496"/>
    <lineage>
        <taxon>Bacteria</taxon>
        <taxon>Bacillati</taxon>
        <taxon>Bacillota</taxon>
        <taxon>Clostridia</taxon>
        <taxon>Peptostreptococcales</taxon>
        <taxon>Peptostreptococcaceae</taxon>
        <taxon>Clostridioides</taxon>
    </lineage>
</organism>
<feature type="transmembrane region" description="Helical" evidence="8">
    <location>
        <begin position="261"/>
        <end position="281"/>
    </location>
</feature>
<feature type="transmembrane region" description="Helical" evidence="8">
    <location>
        <begin position="222"/>
        <end position="240"/>
    </location>
</feature>
<feature type="transmembrane region" description="Helical" evidence="8">
    <location>
        <begin position="378"/>
        <end position="400"/>
    </location>
</feature>
<protein>
    <submittedName>
        <fullName evidence="13">Pantothenate permease</fullName>
    </submittedName>
    <submittedName>
        <fullName evidence="9">Putative Na+/solute symporter, SSS family</fullName>
    </submittedName>
    <submittedName>
        <fullName evidence="10 14">Sodium/solute symporter</fullName>
    </submittedName>
    <submittedName>
        <fullName evidence="12">Sodium:solute symporter family protein</fullName>
    </submittedName>
</protein>
<dbReference type="Proteomes" id="UP000411588">
    <property type="component" value="Unassembled WGS sequence"/>
</dbReference>
<evidence type="ECO:0000256" key="1">
    <source>
        <dbReference type="ARBA" id="ARBA00004141"/>
    </source>
</evidence>
<reference evidence="12" key="4">
    <citation type="submission" date="2021-06" db="EMBL/GenBank/DDBJ databases">
        <authorList>
            <consortium name="NCBI Pathogen Detection Project"/>
        </authorList>
    </citation>
    <scope>NUCLEOTIDE SEQUENCE</scope>
    <source>
        <strain evidence="12">HN1000</strain>
    </source>
</reference>
<dbReference type="EMBL" id="DAEPXK010000028">
    <property type="protein sequence ID" value="HBH1543030.1"/>
    <property type="molecule type" value="Genomic_DNA"/>
</dbReference>
<dbReference type="PANTHER" id="PTHR48086">
    <property type="entry name" value="SODIUM/PROLINE SYMPORTER-RELATED"/>
    <property type="match status" value="1"/>
</dbReference>
<evidence type="ECO:0000313" key="18">
    <source>
        <dbReference type="Proteomes" id="UP000411588"/>
    </source>
</evidence>
<evidence type="ECO:0000256" key="5">
    <source>
        <dbReference type="ARBA" id="ARBA00022989"/>
    </source>
</evidence>
<dbReference type="PANTHER" id="PTHR48086:SF7">
    <property type="entry name" value="SODIUM-SOLUTE SYMPORTER-RELATED"/>
    <property type="match status" value="1"/>
</dbReference>
<dbReference type="OMA" id="TVMDPLQ"/>
<keyword evidence="5 8" id="KW-1133">Transmembrane helix</keyword>